<evidence type="ECO:0000256" key="3">
    <source>
        <dbReference type="ARBA" id="ARBA00022692"/>
    </source>
</evidence>
<dbReference type="InterPro" id="IPR004131">
    <property type="entry name" value="PPase-energised_H-pump"/>
</dbReference>
<keyword evidence="7 9" id="KW-0406">Ion transport</keyword>
<comment type="subcellular location">
    <subcellularLocation>
        <location evidence="9">Cell membrane</location>
        <topology evidence="9">Multi-pass membrane protein</topology>
    </subcellularLocation>
    <subcellularLocation>
        <location evidence="1">Endomembrane system</location>
        <topology evidence="1">Multi-pass membrane protein</topology>
    </subcellularLocation>
</comment>
<name>A0ABY6HLS6_9ARCH</name>
<comment type="similarity">
    <text evidence="9">Belongs to the H(+)-translocating pyrophosphatase (TC 3.A.10) family. K(+)-insensitive subfamily.</text>
</comment>
<feature type="transmembrane region" description="Helical" evidence="9">
    <location>
        <begin position="87"/>
        <end position="111"/>
    </location>
</feature>
<feature type="transmembrane region" description="Helical" evidence="9">
    <location>
        <begin position="381"/>
        <end position="407"/>
    </location>
</feature>
<feature type="transmembrane region" description="Helical" evidence="9">
    <location>
        <begin position="132"/>
        <end position="160"/>
    </location>
</feature>
<evidence type="ECO:0000256" key="4">
    <source>
        <dbReference type="ARBA" id="ARBA00022842"/>
    </source>
</evidence>
<feature type="transmembrane region" description="Helical" evidence="9">
    <location>
        <begin position="675"/>
        <end position="700"/>
    </location>
</feature>
<keyword evidence="9" id="KW-1003">Cell membrane</keyword>
<proteinExistence type="inferred from homology"/>
<dbReference type="HAMAP" id="MF_01129">
    <property type="entry name" value="PPase_energized_pump"/>
    <property type="match status" value="1"/>
</dbReference>
<evidence type="ECO:0000256" key="7">
    <source>
        <dbReference type="ARBA" id="ARBA00023065"/>
    </source>
</evidence>
<comment type="function">
    <text evidence="9">Proton pump that utilizes the energy of pyrophosphate hydrolysis as the driving force for proton movement across the membrane. Generates a proton motive force.</text>
</comment>
<accession>A0ABY6HLS6</accession>
<evidence type="ECO:0000313" key="11">
    <source>
        <dbReference type="Proteomes" id="UP001208689"/>
    </source>
</evidence>
<evidence type="ECO:0000256" key="6">
    <source>
        <dbReference type="ARBA" id="ARBA00022989"/>
    </source>
</evidence>
<dbReference type="EC" id="7.1.3.1" evidence="9"/>
<feature type="transmembrane region" description="Helical" evidence="9">
    <location>
        <begin position="300"/>
        <end position="325"/>
    </location>
</feature>
<keyword evidence="3 9" id="KW-0812">Transmembrane</keyword>
<keyword evidence="4 9" id="KW-0460">Magnesium</keyword>
<evidence type="ECO:0000256" key="9">
    <source>
        <dbReference type="HAMAP-Rule" id="MF_01129"/>
    </source>
</evidence>
<dbReference type="Proteomes" id="UP001208689">
    <property type="component" value="Chromosome"/>
</dbReference>
<feature type="transmembrane region" description="Helical" evidence="9">
    <location>
        <begin position="413"/>
        <end position="432"/>
    </location>
</feature>
<feature type="transmembrane region" description="Helical" evidence="9">
    <location>
        <begin position="516"/>
        <end position="538"/>
    </location>
</feature>
<evidence type="ECO:0000256" key="2">
    <source>
        <dbReference type="ARBA" id="ARBA00022448"/>
    </source>
</evidence>
<keyword evidence="11" id="KW-1185">Reference proteome</keyword>
<keyword evidence="8 9" id="KW-0472">Membrane</keyword>
<comment type="catalytic activity">
    <reaction evidence="9">
        <text>diphosphate + H2O + H(+)(in) = 2 phosphate + 2 H(+)(out)</text>
        <dbReference type="Rhea" id="RHEA:13973"/>
        <dbReference type="ChEBI" id="CHEBI:15377"/>
        <dbReference type="ChEBI" id="CHEBI:15378"/>
        <dbReference type="ChEBI" id="CHEBI:33019"/>
        <dbReference type="ChEBI" id="CHEBI:43474"/>
        <dbReference type="EC" id="7.1.3.1"/>
    </reaction>
</comment>
<dbReference type="PANTHER" id="PTHR31998">
    <property type="entry name" value="K(+)-INSENSITIVE PYROPHOSPHATE-ENERGIZED PROTON PUMP"/>
    <property type="match status" value="1"/>
</dbReference>
<keyword evidence="5 9" id="KW-1278">Translocase</keyword>
<feature type="transmembrane region" description="Helical" evidence="9">
    <location>
        <begin position="582"/>
        <end position="603"/>
    </location>
</feature>
<feature type="transmembrane region" description="Helical" evidence="9">
    <location>
        <begin position="6"/>
        <end position="28"/>
    </location>
</feature>
<sequence length="702" mass="72834">MIFAVTGVWTIWLVLVAAIAAFVAAFLLKKKVDTADAGNEEMVKVQGYIRDGAGAFIKRQYTTLAVFVLGLAIALGILYGVSGSLDFHWSLMVLSYLLGSFASGWAGWLGMKVGVDANAKTAQAATKGLTPAFDVSFFGGAVMGLICSASALGGVFILYFFAEDPLIILGFSFGASTIALFAKAGGGIFTKTADVAADLVGKIEYSLPEDDPRNPAAVADNVGDNVGDIAGMGADLFDSYVASLIAAMLLAYSVFRNMEIVDAQVFTTYPIIISAAGLFASIIGIIIISKMQKESPGKALNSGTWIATGLFIVIALMFTLLTFTTPGITDEMKNRLWLNWGSASIGVVAGLVIGLTTDYYTDDSKHPTQAVAESSQQGHALNILTGFSYGLLSVAPPTLGIVVAMAISFTLDGVWGVASASVGMLAIVGTIVSNDAYGPIVDNARGIAEQGGLEEDVIALCDKLDSAGNTAKAITKGFSIGAAALTVLALLYSFMVEAEEATVDIVMELNLLDVDVMIGALLGVMVPCVYSAVLIFAVDKNAQVMVKEIRTQFEEHPGILEGTEAADFERCIDIATKGSLKALIVPSLLSVGAPIVVGIIFGIRSLGAFLAGTILIGFIFGLLLSNAGGTWDNAKKYIEDGNLGGKGTLAHAAAVTGDTVGDPFKDTAGPAINTLICVMSLTASIFLPLFVAVGGGAGLIQL</sequence>
<gene>
    <name evidence="9" type="primary">hppA</name>
    <name evidence="10" type="ORF">NEF87_000747</name>
</gene>
<evidence type="ECO:0000256" key="8">
    <source>
        <dbReference type="ARBA" id="ARBA00023136"/>
    </source>
</evidence>
<dbReference type="Pfam" id="PF03030">
    <property type="entry name" value="H_PPase"/>
    <property type="match status" value="1"/>
</dbReference>
<dbReference type="EMBL" id="CP104013">
    <property type="protein sequence ID" value="UYP44462.1"/>
    <property type="molecule type" value="Genomic_DNA"/>
</dbReference>
<keyword evidence="2 9" id="KW-0813">Transport</keyword>
<evidence type="ECO:0000256" key="1">
    <source>
        <dbReference type="ARBA" id="ARBA00004127"/>
    </source>
</evidence>
<keyword evidence="9" id="KW-0375">Hydrogen ion transport</keyword>
<evidence type="ECO:0000256" key="5">
    <source>
        <dbReference type="ARBA" id="ARBA00022967"/>
    </source>
</evidence>
<feature type="transmembrane region" description="Helical" evidence="9">
    <location>
        <begin position="478"/>
        <end position="496"/>
    </location>
</feature>
<feature type="transmembrane region" description="Helical" evidence="9">
    <location>
        <begin position="337"/>
        <end position="360"/>
    </location>
</feature>
<feature type="transmembrane region" description="Helical" evidence="9">
    <location>
        <begin position="61"/>
        <end position="81"/>
    </location>
</feature>
<feature type="transmembrane region" description="Helical" evidence="9">
    <location>
        <begin position="237"/>
        <end position="255"/>
    </location>
</feature>
<feature type="transmembrane region" description="Helical" evidence="9">
    <location>
        <begin position="166"/>
        <end position="182"/>
    </location>
</feature>
<dbReference type="NCBIfam" id="NF001960">
    <property type="entry name" value="PRK00733.3-5"/>
    <property type="match status" value="1"/>
</dbReference>
<feature type="transmembrane region" description="Helical" evidence="9">
    <location>
        <begin position="267"/>
        <end position="288"/>
    </location>
</feature>
<comment type="cofactor">
    <cofactor evidence="9">
        <name>Mg(2+)</name>
        <dbReference type="ChEBI" id="CHEBI:18420"/>
    </cofactor>
</comment>
<protein>
    <recommendedName>
        <fullName evidence="9">K(+)-insensitive pyrophosphate-energized proton pump</fullName>
        <ecNumber evidence="9">7.1.3.1</ecNumber>
    </recommendedName>
    <alternativeName>
        <fullName evidence="9">Membrane-bound proton-translocating pyrophosphatase</fullName>
    </alternativeName>
    <alternativeName>
        <fullName evidence="9">Pyrophosphate-energized inorganic pyrophosphatase</fullName>
        <shortName evidence="9">H(+)-PPase</shortName>
    </alternativeName>
</protein>
<dbReference type="PIRSF" id="PIRSF001265">
    <property type="entry name" value="H+-PPase"/>
    <property type="match status" value="1"/>
</dbReference>
<comment type="subunit">
    <text evidence="9">Homodimer.</text>
</comment>
<organism evidence="10 11">
    <name type="scientific">Candidatus Lokiarchaeum ossiferum</name>
    <dbReference type="NCBI Taxonomy" id="2951803"/>
    <lineage>
        <taxon>Archaea</taxon>
        <taxon>Promethearchaeati</taxon>
        <taxon>Promethearchaeota</taxon>
        <taxon>Promethearchaeia</taxon>
        <taxon>Promethearchaeales</taxon>
        <taxon>Promethearchaeaceae</taxon>
        <taxon>Candidatus Lokiarchaeum</taxon>
    </lineage>
</organism>
<keyword evidence="6 9" id="KW-1133">Transmembrane helix</keyword>
<comment type="caution">
    <text evidence="9">Lacks conserved residue(s) required for the propagation of feature annotation.</text>
</comment>
<feature type="site" description="Determinant of potassium independence" evidence="9">
    <location>
        <position position="472"/>
    </location>
</feature>
<dbReference type="NCBIfam" id="TIGR01104">
    <property type="entry name" value="V_PPase"/>
    <property type="match status" value="1"/>
</dbReference>
<reference evidence="10" key="1">
    <citation type="submission" date="2022-09" db="EMBL/GenBank/DDBJ databases">
        <title>Actin cytoskeleton and complex cell architecture in an #Asgard archaeon.</title>
        <authorList>
            <person name="Ponce Toledo R.I."/>
            <person name="Schleper C."/>
            <person name="Rodrigues Oliveira T."/>
            <person name="Wollweber F."/>
            <person name="Xu J."/>
            <person name="Rittmann S."/>
            <person name="Klingl A."/>
            <person name="Pilhofer M."/>
        </authorList>
    </citation>
    <scope>NUCLEOTIDE SEQUENCE</scope>
    <source>
        <strain evidence="10">B-35</strain>
    </source>
</reference>
<evidence type="ECO:0000313" key="10">
    <source>
        <dbReference type="EMBL" id="UYP44462.1"/>
    </source>
</evidence>
<feature type="transmembrane region" description="Helical" evidence="9">
    <location>
        <begin position="609"/>
        <end position="627"/>
    </location>
</feature>